<dbReference type="GO" id="GO:0006565">
    <property type="term" value="P:L-serine catabolic process"/>
    <property type="evidence" value="ECO:0007669"/>
    <property type="project" value="TreeGrafter"/>
</dbReference>
<organism evidence="5 6">
    <name type="scientific">Brucella anthropi</name>
    <name type="common">Ochrobactrum anthropi</name>
    <dbReference type="NCBI Taxonomy" id="529"/>
    <lineage>
        <taxon>Bacteria</taxon>
        <taxon>Pseudomonadati</taxon>
        <taxon>Pseudomonadota</taxon>
        <taxon>Alphaproteobacteria</taxon>
        <taxon>Hyphomicrobiales</taxon>
        <taxon>Brucellaceae</taxon>
        <taxon>Brucella/Ochrobactrum group</taxon>
        <taxon>Brucella</taxon>
    </lineage>
</organism>
<dbReference type="PANTHER" id="PTHR48078:SF6">
    <property type="entry name" value="L-THREONINE DEHYDRATASE CATABOLIC TDCB"/>
    <property type="match status" value="1"/>
</dbReference>
<dbReference type="AlphaFoldDB" id="A0A6I0DR29"/>
<name>A0A6I0DR29_BRUAN</name>
<comment type="caution">
    <text evidence="5">The sequence shown here is derived from an EMBL/GenBank/DDBJ whole genome shotgun (WGS) entry which is preliminary data.</text>
</comment>
<dbReference type="SUPFAM" id="SSF53686">
    <property type="entry name" value="Tryptophan synthase beta subunit-like PLP-dependent enzymes"/>
    <property type="match status" value="1"/>
</dbReference>
<gene>
    <name evidence="5" type="ORF">F9L06_13600</name>
</gene>
<evidence type="ECO:0000259" key="4">
    <source>
        <dbReference type="Pfam" id="PF00291"/>
    </source>
</evidence>
<dbReference type="Proteomes" id="UP000441102">
    <property type="component" value="Unassembled WGS sequence"/>
</dbReference>
<protein>
    <submittedName>
        <fullName evidence="5">Pyridoxal-phosphate dependent enzyme</fullName>
    </submittedName>
</protein>
<dbReference type="GO" id="GO:0009097">
    <property type="term" value="P:isoleucine biosynthetic process"/>
    <property type="evidence" value="ECO:0007669"/>
    <property type="project" value="TreeGrafter"/>
</dbReference>
<sequence length="413" mass="44224">MMRRIAAYSCYRCGREFPTSLTIDSRGCPSCQETAPSNLRLVYCTNGLPGDSAENAPELPSLWRYARRLPFEARNAISMGEGLTPFLRSERVGNEIGVPDLFIKNESYNPTWSHKDRFSTVAVTAAVDADARVVATSSSGNAGASLAAYAARAGLQCVVATIAGSAGPMLSQIQKYGARVVAFENKHDRWPFLANGVERYGWFATSPYRQPVVGSHPIGIEGYKTLAFEIIEQSNGTVPDWCAFPVCYGDALVGTWLGFCELMADGSISRMPRLLAVEAHGSLALALETGSDQISDMTASFSALAVSVGATRSTYQALKALRASSGAAVTVENDGLISLQDQIAAKEGTFLELSSVMALAGIAKARRQNIIQRDESVVAVVTASGLKDVDKSISSHRLPCFDNIEEALEHCAS</sequence>
<dbReference type="InterPro" id="IPR050147">
    <property type="entry name" value="Ser/Thr_Dehydratase"/>
</dbReference>
<comment type="cofactor">
    <cofactor evidence="1">
        <name>pyridoxal 5'-phosphate</name>
        <dbReference type="ChEBI" id="CHEBI:597326"/>
    </cofactor>
</comment>
<dbReference type="InterPro" id="IPR036052">
    <property type="entry name" value="TrpB-like_PALP_sf"/>
</dbReference>
<dbReference type="InterPro" id="IPR001926">
    <property type="entry name" value="TrpB-like_PALP"/>
</dbReference>
<dbReference type="GO" id="GO:0003941">
    <property type="term" value="F:L-serine ammonia-lyase activity"/>
    <property type="evidence" value="ECO:0007669"/>
    <property type="project" value="TreeGrafter"/>
</dbReference>
<evidence type="ECO:0000256" key="2">
    <source>
        <dbReference type="ARBA" id="ARBA00022898"/>
    </source>
</evidence>
<dbReference type="EMBL" id="WBWX01000004">
    <property type="protein sequence ID" value="KAB2797353.1"/>
    <property type="molecule type" value="Genomic_DNA"/>
</dbReference>
<keyword evidence="3" id="KW-0456">Lyase</keyword>
<evidence type="ECO:0000313" key="5">
    <source>
        <dbReference type="EMBL" id="KAB2797353.1"/>
    </source>
</evidence>
<keyword evidence="2" id="KW-0663">Pyridoxal phosphate</keyword>
<dbReference type="RefSeq" id="WP_105529387.1">
    <property type="nucleotide sequence ID" value="NZ_CP158787.1"/>
</dbReference>
<proteinExistence type="predicted"/>
<evidence type="ECO:0000256" key="3">
    <source>
        <dbReference type="ARBA" id="ARBA00023239"/>
    </source>
</evidence>
<dbReference type="GO" id="GO:0006567">
    <property type="term" value="P:L-threonine catabolic process"/>
    <property type="evidence" value="ECO:0007669"/>
    <property type="project" value="TreeGrafter"/>
</dbReference>
<dbReference type="GO" id="GO:0004794">
    <property type="term" value="F:threonine deaminase activity"/>
    <property type="evidence" value="ECO:0007669"/>
    <property type="project" value="TreeGrafter"/>
</dbReference>
<evidence type="ECO:0000313" key="6">
    <source>
        <dbReference type="Proteomes" id="UP000441102"/>
    </source>
</evidence>
<dbReference type="Pfam" id="PF00291">
    <property type="entry name" value="PALP"/>
    <property type="match status" value="1"/>
</dbReference>
<reference evidence="5 6" key="1">
    <citation type="submission" date="2019-09" db="EMBL/GenBank/DDBJ databases">
        <title>Taxonomic organization of the family Brucellaceae based on a phylogenomic approach.</title>
        <authorList>
            <person name="Leclercq S."/>
            <person name="Cloeckaert A."/>
            <person name="Zygmunt M.S."/>
        </authorList>
    </citation>
    <scope>NUCLEOTIDE SEQUENCE [LARGE SCALE GENOMIC DNA]</scope>
    <source>
        <strain evidence="5 6">CCUG 34461</strain>
    </source>
</reference>
<accession>A0A6I0DR29</accession>
<feature type="domain" description="Tryptophan synthase beta chain-like PALP" evidence="4">
    <location>
        <begin position="77"/>
        <end position="382"/>
    </location>
</feature>
<evidence type="ECO:0000256" key="1">
    <source>
        <dbReference type="ARBA" id="ARBA00001933"/>
    </source>
</evidence>
<dbReference type="PANTHER" id="PTHR48078">
    <property type="entry name" value="THREONINE DEHYDRATASE, MITOCHONDRIAL-RELATED"/>
    <property type="match status" value="1"/>
</dbReference>
<dbReference type="Gene3D" id="3.40.50.1100">
    <property type="match status" value="2"/>
</dbReference>